<keyword evidence="1" id="KW-0732">Signal</keyword>
<evidence type="ECO:0000313" key="3">
    <source>
        <dbReference type="EMBL" id="CCJ72297.1"/>
    </source>
</evidence>
<reference evidence="5" key="3">
    <citation type="submission" date="2015-09" db="EMBL/GenBank/DDBJ databases">
        <title>Cronobacter genome sequencing and assembly.</title>
        <authorList>
            <person name="Descombes P."/>
            <person name="Baert L."/>
            <person name="Ngom-Bru C."/>
            <person name="Barretto C."/>
        </authorList>
    </citation>
    <scope>NUCLEOTIDE SEQUENCE [LARGE SCALE GENOMIC DNA]</scope>
    <source>
        <strain evidence="5">LMG 26250</strain>
    </source>
</reference>
<dbReference type="Proteomes" id="UP000067320">
    <property type="component" value="Chromosome"/>
</dbReference>
<protein>
    <submittedName>
        <fullName evidence="3">Uncharacterized protein</fullName>
    </submittedName>
</protein>
<accession>K8ADE7</accession>
<dbReference type="OrthoDB" id="6478811at2"/>
<reference evidence="2 5" key="4">
    <citation type="journal article" date="2016" name="Genome Announc.">
        <title>Fully Closed Genome Sequences of Five Type Strains of the Genus Cronobacter and One Cronobacter sakazakii Strain.</title>
        <authorList>
            <person name="Moine D."/>
            <person name="Kassam M."/>
            <person name="Baert L."/>
            <person name="Tang Y."/>
            <person name="Barretto C."/>
            <person name="Ngom Bru C."/>
            <person name="Klijn A."/>
            <person name="Descombes P."/>
        </authorList>
    </citation>
    <scope>NUCLEOTIDE SEQUENCE [LARGE SCALE GENOMIC DNA]</scope>
    <source>
        <strain evidence="2 5">LMG 26250</strain>
    </source>
</reference>
<dbReference type="AlphaFoldDB" id="K8ADE7"/>
<reference evidence="5" key="2">
    <citation type="submission" date="2015-07" db="EMBL/GenBank/DDBJ databases">
        <authorList>
            <person name="Moine D."/>
            <person name="Kassam M."/>
        </authorList>
    </citation>
    <scope>NUCLEOTIDE SEQUENCE [LARGE SCALE GENOMIC DNA]</scope>
    <source>
        <strain evidence="5">LMG 26250</strain>
    </source>
</reference>
<reference evidence="3" key="1">
    <citation type="submission" date="2012-07" db="EMBL/GenBank/DDBJ databases">
        <authorList>
            <person name="Cummings C."/>
        </authorList>
    </citation>
    <scope>NUCLEOTIDE SEQUENCE</scope>
    <source>
        <strain evidence="3">1330</strain>
    </source>
</reference>
<proteinExistence type="predicted"/>
<keyword evidence="5" id="KW-1185">Reference proteome</keyword>
<evidence type="ECO:0000313" key="4">
    <source>
        <dbReference type="Proteomes" id="UP000009340"/>
    </source>
</evidence>
<organism evidence="3 4">
    <name type="scientific">Cronobacter condimenti 1330</name>
    <dbReference type="NCBI Taxonomy" id="1073999"/>
    <lineage>
        <taxon>Bacteria</taxon>
        <taxon>Pseudomonadati</taxon>
        <taxon>Pseudomonadota</taxon>
        <taxon>Gammaproteobacteria</taxon>
        <taxon>Enterobacterales</taxon>
        <taxon>Enterobacteriaceae</taxon>
        <taxon>Cronobacter</taxon>
    </lineage>
</organism>
<dbReference type="RefSeq" id="WP_007670835.1">
    <property type="nucleotide sequence ID" value="NZ_CAKW01000063.1"/>
</dbReference>
<dbReference type="STRING" id="1073999.AFK62_08135"/>
<dbReference type="EMBL" id="CAKW01000063">
    <property type="protein sequence ID" value="CCJ72297.1"/>
    <property type="molecule type" value="Genomic_DNA"/>
</dbReference>
<evidence type="ECO:0000256" key="1">
    <source>
        <dbReference type="SAM" id="SignalP"/>
    </source>
</evidence>
<dbReference type="KEGG" id="ccon:AFK62_08135"/>
<dbReference type="eggNOG" id="ENOG5032H02">
    <property type="taxonomic scope" value="Bacteria"/>
</dbReference>
<evidence type="ECO:0000313" key="5">
    <source>
        <dbReference type="Proteomes" id="UP000067320"/>
    </source>
</evidence>
<dbReference type="PATRIC" id="fig|1073999.7.peg.1688"/>
<dbReference type="Proteomes" id="UP000009340">
    <property type="component" value="Unassembled WGS sequence"/>
</dbReference>
<dbReference type="EMBL" id="CP012264">
    <property type="protein sequence ID" value="ALB62474.1"/>
    <property type="molecule type" value="Genomic_DNA"/>
</dbReference>
<feature type="signal peptide" evidence="1">
    <location>
        <begin position="1"/>
        <end position="20"/>
    </location>
</feature>
<name>K8ADE7_9ENTR</name>
<feature type="chain" id="PRO_5009968256" evidence="1">
    <location>
        <begin position="21"/>
        <end position="149"/>
    </location>
</feature>
<gene>
    <name evidence="2" type="ORF">AFK62_08135</name>
    <name evidence="3" type="ORF">BN137_1662</name>
</gene>
<sequence length="149" mass="16497">MKTLICLFCAAQLLCSPVYAVFQQREFNVWYEKDAVLYDMTQTSDGRPVMISISQPGHKNANLVISYLSPGACPAEPGRLAINSDNVYSQYVCVPHGNERIEHFLVTNADAVNDVINKLQSDFTVLLQGDIKVWAANIKSPKYGMAPAL</sequence>
<evidence type="ECO:0000313" key="2">
    <source>
        <dbReference type="EMBL" id="ALB62474.1"/>
    </source>
</evidence>